<dbReference type="Pfam" id="PF09423">
    <property type="entry name" value="PhoD"/>
    <property type="match status" value="1"/>
</dbReference>
<protein>
    <recommendedName>
        <fullName evidence="3">PhoD-like phosphatase metallophosphatase domain-containing protein</fullName>
    </recommendedName>
</protein>
<proteinExistence type="predicted"/>
<evidence type="ECO:0000313" key="4">
    <source>
        <dbReference type="EMBL" id="CAH3105130.1"/>
    </source>
</evidence>
<gene>
    <name evidence="4" type="ORF">PMEA_00035043</name>
</gene>
<feature type="signal peptide" evidence="2">
    <location>
        <begin position="1"/>
        <end position="23"/>
    </location>
</feature>
<comment type="caution">
    <text evidence="4">The sequence shown here is derived from an EMBL/GenBank/DDBJ whole genome shotgun (WGS) entry which is preliminary data.</text>
</comment>
<keyword evidence="2" id="KW-0732">Signal</keyword>
<dbReference type="InterPro" id="IPR018946">
    <property type="entry name" value="PhoD-like_MPP"/>
</dbReference>
<feature type="domain" description="PhoD-like phosphatase metallophosphatase" evidence="3">
    <location>
        <begin position="55"/>
        <end position="334"/>
    </location>
</feature>
<name>A0AAU9W925_9CNID</name>
<keyword evidence="1" id="KW-1133">Transmembrane helix</keyword>
<accession>A0AAU9W925</accession>
<dbReference type="EMBL" id="CALNXJ010000009">
    <property type="protein sequence ID" value="CAH3105130.1"/>
    <property type="molecule type" value="Genomic_DNA"/>
</dbReference>
<organism evidence="4 5">
    <name type="scientific">Pocillopora meandrina</name>
    <dbReference type="NCBI Taxonomy" id="46732"/>
    <lineage>
        <taxon>Eukaryota</taxon>
        <taxon>Metazoa</taxon>
        <taxon>Cnidaria</taxon>
        <taxon>Anthozoa</taxon>
        <taxon>Hexacorallia</taxon>
        <taxon>Scleractinia</taxon>
        <taxon>Astrocoeniina</taxon>
        <taxon>Pocilloporidae</taxon>
        <taxon>Pocillopora</taxon>
    </lineage>
</organism>
<dbReference type="InterPro" id="IPR029052">
    <property type="entry name" value="Metallo-depent_PP-like"/>
</dbReference>
<dbReference type="PANTHER" id="PTHR33987">
    <property type="entry name" value="CALCINEURIN-LIKE METALLO-PHOSPHOESTERASE SUPERFAMILY PROTEIN"/>
    <property type="match status" value="1"/>
</dbReference>
<evidence type="ECO:0000256" key="2">
    <source>
        <dbReference type="SAM" id="SignalP"/>
    </source>
</evidence>
<evidence type="ECO:0000313" key="5">
    <source>
        <dbReference type="Proteomes" id="UP001159428"/>
    </source>
</evidence>
<dbReference type="InterPro" id="IPR038607">
    <property type="entry name" value="PhoD-like_sf"/>
</dbReference>
<dbReference type="SUPFAM" id="SSF56300">
    <property type="entry name" value="Metallo-dependent phosphatases"/>
    <property type="match status" value="1"/>
</dbReference>
<reference evidence="4 5" key="1">
    <citation type="submission" date="2022-05" db="EMBL/GenBank/DDBJ databases">
        <authorList>
            <consortium name="Genoscope - CEA"/>
            <person name="William W."/>
        </authorList>
    </citation>
    <scope>NUCLEOTIDE SEQUENCE [LARGE SCALE GENOMIC DNA]</scope>
</reference>
<dbReference type="Gene3D" id="3.60.21.70">
    <property type="entry name" value="PhoD-like phosphatase"/>
    <property type="match status" value="1"/>
</dbReference>
<sequence>MTMSKRKLLKVIVSLLIIASARYFPLVNSSGEDSIVADFYDETTINRIAFGSCSFPKKPQPLWKHISSQQPDVWVWLGDAVYADTKVAPLLWTPSPLSEMVEKFNYLKFSSEYQEFLRSGIKVLGVWDDHDYGMNNGGKHYKDRLQAQGVYLDFLDEPAESIRRRREGTYVSYSFGTGDKSIKLILLDTRSHLKWGPECDILGAEQWSWLETQLSDPNPAGLTIIGSGIQVISDVPYTDRWTGCPSSYDRLIWLVQRNPRVILISGDVHFGEFSCLNSTSTGYPLYEVTSSGLTATCVSWMSKATCRWLLENVLTSSKRTHPFITELNYGLITVHWNDQPISVTVEVRGETGSYLKQTVSLGHLERVRDASHCPQKLEDPPVIKKNLFYAIAICILTIIFAGLSRLVIFILKILLTKIVLPLLGVTLQAPSSSGSSLQHIKHKNNKILKAE</sequence>
<dbReference type="PANTHER" id="PTHR33987:SF1">
    <property type="entry name" value="CALCINEURIN-LIKE METALLO-PHOSPHOESTERASE SUPERFAMILY PROTEIN"/>
    <property type="match status" value="1"/>
</dbReference>
<dbReference type="AlphaFoldDB" id="A0AAU9W925"/>
<dbReference type="CDD" id="cd07389">
    <property type="entry name" value="MPP_PhoD"/>
    <property type="match status" value="1"/>
</dbReference>
<keyword evidence="1" id="KW-0472">Membrane</keyword>
<feature type="transmembrane region" description="Helical" evidence="1">
    <location>
        <begin position="387"/>
        <end position="411"/>
    </location>
</feature>
<dbReference type="Proteomes" id="UP001159428">
    <property type="component" value="Unassembled WGS sequence"/>
</dbReference>
<keyword evidence="1" id="KW-0812">Transmembrane</keyword>
<evidence type="ECO:0000256" key="1">
    <source>
        <dbReference type="SAM" id="Phobius"/>
    </source>
</evidence>
<feature type="chain" id="PRO_5043964693" description="PhoD-like phosphatase metallophosphatase domain-containing protein" evidence="2">
    <location>
        <begin position="24"/>
        <end position="451"/>
    </location>
</feature>
<evidence type="ECO:0000259" key="3">
    <source>
        <dbReference type="Pfam" id="PF09423"/>
    </source>
</evidence>
<keyword evidence="5" id="KW-1185">Reference proteome</keyword>